<evidence type="ECO:0000259" key="2">
    <source>
        <dbReference type="Pfam" id="PF00534"/>
    </source>
</evidence>
<dbReference type="CDD" id="cd03809">
    <property type="entry name" value="GT4_MtfB-like"/>
    <property type="match status" value="1"/>
</dbReference>
<sequence>MKIGIDARLYGTAHGGIGRYTQELIRNFTTIDSATRGYVFFVYSKDDEQQLRADISAHIESRVRFVLAPYRCYTIAEQIFMPALIARAKVDVMHFPHFNVPLVYNKPYVVTIHDLIIHHFPDERATTLPKWLYKIKLWGYKKVMRHAVEKARAIIAPSEFGKQDLLRFYNIPEDKIYVIYEGVSELQITNHKSQINGNTDHQKSKIQLKTKNLLPYLLYVGSFYPHKNIERLIDAFDILRAKYNLDINLALVGKKDYFQQQIKKYITTNYKLQTTNCIFYDYASDDELAELYQNSALYIFPSLYEGFGLPPLEAMSFGVPVVASNASCIPEILGDAALYFNPENAEDIATKIHMLYTNITLQNQLREKGFAQMKKYSWDKMAQETLPILELPPVQTPAPR</sequence>
<evidence type="ECO:0000259" key="3">
    <source>
        <dbReference type="Pfam" id="PF13439"/>
    </source>
</evidence>
<dbReference type="Pfam" id="PF00534">
    <property type="entry name" value="Glycos_transf_1"/>
    <property type="match status" value="1"/>
</dbReference>
<dbReference type="PANTHER" id="PTHR46401:SF2">
    <property type="entry name" value="GLYCOSYLTRANSFERASE WBBK-RELATED"/>
    <property type="match status" value="1"/>
</dbReference>
<name>A0A1G2A9Q6_9BACT</name>
<proteinExistence type="predicted"/>
<reference evidence="4 5" key="1">
    <citation type="journal article" date="2016" name="Nat. Commun.">
        <title>Thousands of microbial genomes shed light on interconnected biogeochemical processes in an aquifer system.</title>
        <authorList>
            <person name="Anantharaman K."/>
            <person name="Brown C.T."/>
            <person name="Hug L.A."/>
            <person name="Sharon I."/>
            <person name="Castelle C.J."/>
            <person name="Probst A.J."/>
            <person name="Thomas B.C."/>
            <person name="Singh A."/>
            <person name="Wilkins M.J."/>
            <person name="Karaoz U."/>
            <person name="Brodie E.L."/>
            <person name="Williams K.H."/>
            <person name="Hubbard S.S."/>
            <person name="Banfield J.F."/>
        </authorList>
    </citation>
    <scope>NUCLEOTIDE SEQUENCE [LARGE SCALE GENOMIC DNA]</scope>
</reference>
<dbReference type="InterPro" id="IPR028098">
    <property type="entry name" value="Glyco_trans_4-like_N"/>
</dbReference>
<comment type="caution">
    <text evidence="4">The sequence shown here is derived from an EMBL/GenBank/DDBJ whole genome shotgun (WGS) entry which is preliminary data.</text>
</comment>
<dbReference type="Gene3D" id="3.40.50.2000">
    <property type="entry name" value="Glycogen Phosphorylase B"/>
    <property type="match status" value="2"/>
</dbReference>
<evidence type="ECO:0000313" key="4">
    <source>
        <dbReference type="EMBL" id="OGY73643.1"/>
    </source>
</evidence>
<evidence type="ECO:0000313" key="5">
    <source>
        <dbReference type="Proteomes" id="UP000178315"/>
    </source>
</evidence>
<dbReference type="PANTHER" id="PTHR46401">
    <property type="entry name" value="GLYCOSYLTRANSFERASE WBBK-RELATED"/>
    <property type="match status" value="1"/>
</dbReference>
<dbReference type="FunFam" id="3.40.50.2000:FF:000119">
    <property type="entry name" value="Glycosyl transferase group 1"/>
    <property type="match status" value="1"/>
</dbReference>
<keyword evidence="1" id="KW-0808">Transferase</keyword>
<organism evidence="4 5">
    <name type="scientific">Candidatus Jacksonbacteria bacterium RIFCSPLOWO2_02_FULL_44_20</name>
    <dbReference type="NCBI Taxonomy" id="1798460"/>
    <lineage>
        <taxon>Bacteria</taxon>
        <taxon>Candidatus Jacksoniibacteriota</taxon>
    </lineage>
</organism>
<protein>
    <recommendedName>
        <fullName evidence="6">Glycosyl transferase family 1 domain-containing protein</fullName>
    </recommendedName>
</protein>
<gene>
    <name evidence="4" type="ORF">A3H61_00440</name>
</gene>
<dbReference type="Pfam" id="PF13439">
    <property type="entry name" value="Glyco_transf_4"/>
    <property type="match status" value="1"/>
</dbReference>
<dbReference type="SUPFAM" id="SSF53756">
    <property type="entry name" value="UDP-Glycosyltransferase/glycogen phosphorylase"/>
    <property type="match status" value="1"/>
</dbReference>
<evidence type="ECO:0000256" key="1">
    <source>
        <dbReference type="ARBA" id="ARBA00022679"/>
    </source>
</evidence>
<dbReference type="AlphaFoldDB" id="A0A1G2A9Q6"/>
<dbReference type="GO" id="GO:0009103">
    <property type="term" value="P:lipopolysaccharide biosynthetic process"/>
    <property type="evidence" value="ECO:0007669"/>
    <property type="project" value="TreeGrafter"/>
</dbReference>
<accession>A0A1G2A9Q6</accession>
<feature type="domain" description="Glycosyltransferase subfamily 4-like N-terminal" evidence="3">
    <location>
        <begin position="15"/>
        <end position="183"/>
    </location>
</feature>
<evidence type="ECO:0008006" key="6">
    <source>
        <dbReference type="Google" id="ProtNLM"/>
    </source>
</evidence>
<dbReference type="Proteomes" id="UP000178315">
    <property type="component" value="Unassembled WGS sequence"/>
</dbReference>
<dbReference type="InterPro" id="IPR001296">
    <property type="entry name" value="Glyco_trans_1"/>
</dbReference>
<dbReference type="GO" id="GO:0016757">
    <property type="term" value="F:glycosyltransferase activity"/>
    <property type="evidence" value="ECO:0007669"/>
    <property type="project" value="InterPro"/>
</dbReference>
<feature type="domain" description="Glycosyl transferase family 1" evidence="2">
    <location>
        <begin position="207"/>
        <end position="369"/>
    </location>
</feature>
<dbReference type="EMBL" id="MHJU01000009">
    <property type="protein sequence ID" value="OGY73643.1"/>
    <property type="molecule type" value="Genomic_DNA"/>
</dbReference>